<keyword evidence="7" id="KW-1185">Reference proteome</keyword>
<keyword evidence="4" id="KW-0862">Zinc</keyword>
<evidence type="ECO:0000259" key="5">
    <source>
        <dbReference type="SMART" id="SM00849"/>
    </source>
</evidence>
<dbReference type="InterPro" id="IPR036866">
    <property type="entry name" value="RibonucZ/Hydroxyglut_hydro"/>
</dbReference>
<proteinExistence type="inferred from homology"/>
<evidence type="ECO:0000256" key="4">
    <source>
        <dbReference type="ARBA" id="ARBA00022833"/>
    </source>
</evidence>
<evidence type="ECO:0000256" key="1">
    <source>
        <dbReference type="ARBA" id="ARBA00007749"/>
    </source>
</evidence>
<dbReference type="AlphaFoldDB" id="A0A379JJ04"/>
<dbReference type="InterPro" id="IPR051013">
    <property type="entry name" value="MBL_superfamily_lactonases"/>
</dbReference>
<organism evidence="6 7">
    <name type="scientific">Nocardia otitidiscaviarum</name>
    <dbReference type="NCBI Taxonomy" id="1823"/>
    <lineage>
        <taxon>Bacteria</taxon>
        <taxon>Bacillati</taxon>
        <taxon>Actinomycetota</taxon>
        <taxon>Actinomycetes</taxon>
        <taxon>Mycobacteriales</taxon>
        <taxon>Nocardiaceae</taxon>
        <taxon>Nocardia</taxon>
    </lineage>
</organism>
<dbReference type="EMBL" id="UGRY01000005">
    <property type="protein sequence ID" value="SUD48547.1"/>
    <property type="molecule type" value="Genomic_DNA"/>
</dbReference>
<dbReference type="Gene3D" id="3.60.15.10">
    <property type="entry name" value="Ribonuclease Z/Hydroxyacylglutathione hydrolase-like"/>
    <property type="match status" value="1"/>
</dbReference>
<dbReference type="OrthoDB" id="3196337at2"/>
<keyword evidence="3 6" id="KW-0378">Hydrolase</keyword>
<feature type="domain" description="Metallo-beta-lactamase" evidence="5">
    <location>
        <begin position="31"/>
        <end position="257"/>
    </location>
</feature>
<evidence type="ECO:0000313" key="7">
    <source>
        <dbReference type="Proteomes" id="UP000255467"/>
    </source>
</evidence>
<dbReference type="PANTHER" id="PTHR42978:SF3">
    <property type="entry name" value="BLR3078 PROTEIN"/>
    <property type="match status" value="1"/>
</dbReference>
<evidence type="ECO:0000313" key="6">
    <source>
        <dbReference type="EMBL" id="SUD48547.1"/>
    </source>
</evidence>
<evidence type="ECO:0000256" key="3">
    <source>
        <dbReference type="ARBA" id="ARBA00022801"/>
    </source>
</evidence>
<dbReference type="CDD" id="cd07742">
    <property type="entry name" value="metallo-hydrolase-like_MBL-fold"/>
    <property type="match status" value="1"/>
</dbReference>
<sequence>MIVHHLNCASMCPLGGRALTGSGGLITGSLVAHCLLVESKDGLILVDTGLAAADTAASGRLPLGMRMLARPMPRPEQTALHQVRHHGYRPEDVRDIVLTHLDLDHAGGLPDFPHARVHVLAPELDAARRRSTTIARNRYLSRHWRHGPQWVAHEPGSETWFGLPATGVADGILLVPLPGHTHGHSGVAVRQPGGWLLHGGDAYFHRDQLRDHGRAPLGLAAFQRLSDTDHRARLNSLHRLRTLHAHHSDEIRIFCAHDPHELAELRTAAAEPTVERGTP</sequence>
<evidence type="ECO:0000256" key="2">
    <source>
        <dbReference type="ARBA" id="ARBA00022723"/>
    </source>
</evidence>
<reference evidence="6 7" key="1">
    <citation type="submission" date="2018-06" db="EMBL/GenBank/DDBJ databases">
        <authorList>
            <consortium name="Pathogen Informatics"/>
            <person name="Doyle S."/>
        </authorList>
    </citation>
    <scope>NUCLEOTIDE SEQUENCE [LARGE SCALE GENOMIC DNA]</scope>
    <source>
        <strain evidence="6 7">NCTC1934</strain>
    </source>
</reference>
<dbReference type="Proteomes" id="UP000255467">
    <property type="component" value="Unassembled WGS sequence"/>
</dbReference>
<dbReference type="Pfam" id="PF00753">
    <property type="entry name" value="Lactamase_B"/>
    <property type="match status" value="1"/>
</dbReference>
<dbReference type="GO" id="GO:0046872">
    <property type="term" value="F:metal ion binding"/>
    <property type="evidence" value="ECO:0007669"/>
    <property type="project" value="UniProtKB-KW"/>
</dbReference>
<keyword evidence="2" id="KW-0479">Metal-binding</keyword>
<protein>
    <submittedName>
        <fullName evidence="6">N-acyl homoserine lactonase</fullName>
        <ecNumber evidence="6">3.1.1.81</ecNumber>
    </submittedName>
</protein>
<dbReference type="SMART" id="SM00849">
    <property type="entry name" value="Lactamase_B"/>
    <property type="match status" value="1"/>
</dbReference>
<dbReference type="PANTHER" id="PTHR42978">
    <property type="entry name" value="QUORUM-QUENCHING LACTONASE YTNP-RELATED-RELATED"/>
    <property type="match status" value="1"/>
</dbReference>
<dbReference type="GO" id="GO:0102007">
    <property type="term" value="F:acyl-L-homoserine-lactone lactonohydrolase activity"/>
    <property type="evidence" value="ECO:0007669"/>
    <property type="project" value="UniProtKB-EC"/>
</dbReference>
<comment type="similarity">
    <text evidence="1">Belongs to the metallo-beta-lactamase superfamily.</text>
</comment>
<name>A0A379JJ04_9NOCA</name>
<dbReference type="InterPro" id="IPR001279">
    <property type="entry name" value="Metallo-B-lactamas"/>
</dbReference>
<gene>
    <name evidence="6" type="primary">Y2-aiiA_2</name>
    <name evidence="6" type="ORF">NCTC1934_05882</name>
</gene>
<accession>A0A379JJ04</accession>
<dbReference type="EC" id="3.1.1.81" evidence="6"/>
<dbReference type="SUPFAM" id="SSF56281">
    <property type="entry name" value="Metallo-hydrolase/oxidoreductase"/>
    <property type="match status" value="1"/>
</dbReference>